<accession>A0A9W6Y6H3</accession>
<protein>
    <submittedName>
        <fullName evidence="1">Unnamed protein product</fullName>
    </submittedName>
</protein>
<dbReference type="Proteomes" id="UP001165121">
    <property type="component" value="Unassembled WGS sequence"/>
</dbReference>
<reference evidence="1" key="1">
    <citation type="submission" date="2023-04" db="EMBL/GenBank/DDBJ databases">
        <title>Phytophthora fragariaefolia NBRC 109709.</title>
        <authorList>
            <person name="Ichikawa N."/>
            <person name="Sato H."/>
            <person name="Tonouchi N."/>
        </authorList>
    </citation>
    <scope>NUCLEOTIDE SEQUENCE</scope>
    <source>
        <strain evidence="1">NBRC 109709</strain>
    </source>
</reference>
<evidence type="ECO:0000313" key="2">
    <source>
        <dbReference type="Proteomes" id="UP001165121"/>
    </source>
</evidence>
<gene>
    <name evidence="1" type="ORF">Pfra01_002297600</name>
</gene>
<dbReference type="EMBL" id="BSXT01003634">
    <property type="protein sequence ID" value="GMF54903.1"/>
    <property type="molecule type" value="Genomic_DNA"/>
</dbReference>
<name>A0A9W6Y6H3_9STRA</name>
<evidence type="ECO:0000313" key="1">
    <source>
        <dbReference type="EMBL" id="GMF54903.1"/>
    </source>
</evidence>
<proteinExistence type="predicted"/>
<dbReference type="OrthoDB" id="102961at2759"/>
<sequence>MLHSALVGDLVSLSPNKRKDDMFPADFPPKVIRQAMAKGFSLDDIVAVMRGLKAQRKNVEDSELVLLSLQNRSPLMINPWTSERILRETRISEKATFDPVVGANEIRKTFRKKLSAKRQMNAFVSENLLSSVPGGMNAPIARLLLVAGLRCYDPRSHDGKGRFVACDGRNSDVFRSVIEYVLTILASLFMCQIRLEQQVMEAIKPFIHILLKNRCYTAYDILYNVRGIDNLLSWNIPGPLAKNIYSVIQEIHQQSTHVSKRNIVKEARISTGFERFLKNRAVERDQIPATYDTPAEALLDNLSSRDDQALTQLRTTLETEVLGLRLHDKSAPASELLFKAAFMVDEEATAEGTTYESFLQRLLTLRAAGNIETMKQLIAIRVDHAKTIMDGHADIFKLFGVASVSDLLKDNLGDMLIRNQALQDKVNELLEPIVDVNRKTLKQPNHTTIPIHHIEQTKHYSLSPLIRHGKTVIDSLDGDSSSIICNTPTSTQ</sequence>
<comment type="caution">
    <text evidence="1">The sequence shown here is derived from an EMBL/GenBank/DDBJ whole genome shotgun (WGS) entry which is preliminary data.</text>
</comment>
<dbReference type="AlphaFoldDB" id="A0A9W6Y6H3"/>
<organism evidence="1 2">
    <name type="scientific">Phytophthora fragariaefolia</name>
    <dbReference type="NCBI Taxonomy" id="1490495"/>
    <lineage>
        <taxon>Eukaryota</taxon>
        <taxon>Sar</taxon>
        <taxon>Stramenopiles</taxon>
        <taxon>Oomycota</taxon>
        <taxon>Peronosporomycetes</taxon>
        <taxon>Peronosporales</taxon>
        <taxon>Peronosporaceae</taxon>
        <taxon>Phytophthora</taxon>
    </lineage>
</organism>
<keyword evidence="2" id="KW-1185">Reference proteome</keyword>